<keyword evidence="5" id="KW-0408">Iron</keyword>
<dbReference type="PRINTS" id="PR01576">
    <property type="entry name" value="PDEFORMYLASE"/>
</dbReference>
<evidence type="ECO:0000256" key="6">
    <source>
        <dbReference type="ARBA" id="ARBA00037114"/>
    </source>
</evidence>
<protein>
    <submittedName>
        <fullName evidence="7">Peptide deformylase</fullName>
        <ecNumber evidence="7">3.5.1.88</ecNumber>
    </submittedName>
</protein>
<proteinExistence type="inferred from homology"/>
<feature type="non-terminal residue" evidence="7">
    <location>
        <position position="1"/>
    </location>
</feature>
<evidence type="ECO:0000256" key="2">
    <source>
        <dbReference type="ARBA" id="ARBA00022723"/>
    </source>
</evidence>
<dbReference type="NCBIfam" id="NF001159">
    <property type="entry name" value="PRK00150.1-3"/>
    <property type="match status" value="1"/>
</dbReference>
<organism evidence="7 8">
    <name type="scientific">Actinomadura adrarensis</name>
    <dbReference type="NCBI Taxonomy" id="1819600"/>
    <lineage>
        <taxon>Bacteria</taxon>
        <taxon>Bacillati</taxon>
        <taxon>Actinomycetota</taxon>
        <taxon>Actinomycetes</taxon>
        <taxon>Streptosporangiales</taxon>
        <taxon>Thermomonosporaceae</taxon>
        <taxon>Actinomadura</taxon>
    </lineage>
</organism>
<name>A0ABW3CGD3_9ACTN</name>
<dbReference type="Gene3D" id="3.90.45.10">
    <property type="entry name" value="Peptide deformylase"/>
    <property type="match status" value="1"/>
</dbReference>
<dbReference type="CDD" id="cd00487">
    <property type="entry name" value="Pep_deformylase"/>
    <property type="match status" value="1"/>
</dbReference>
<evidence type="ECO:0000256" key="1">
    <source>
        <dbReference type="ARBA" id="ARBA00010759"/>
    </source>
</evidence>
<dbReference type="EC" id="3.5.1.88" evidence="7"/>
<keyword evidence="4" id="KW-0648">Protein biosynthesis</keyword>
<keyword evidence="2" id="KW-0479">Metal-binding</keyword>
<accession>A0ABW3CGD3</accession>
<dbReference type="InterPro" id="IPR023635">
    <property type="entry name" value="Peptide_deformylase"/>
</dbReference>
<dbReference type="NCBIfam" id="TIGR00079">
    <property type="entry name" value="pept_deformyl"/>
    <property type="match status" value="1"/>
</dbReference>
<keyword evidence="3 7" id="KW-0378">Hydrolase</keyword>
<comment type="caution">
    <text evidence="7">The sequence shown here is derived from an EMBL/GenBank/DDBJ whole genome shotgun (WGS) entry which is preliminary data.</text>
</comment>
<sequence length="206" mass="22465">RPSRDHRTRAVPGIPLGSPAPHAALYDLDVSGTRGGGNRGSVRPIRYLGDPVLRTECDPVRTFDASLERLIDDMFVSMYEADGAGLAANQIGVSLQVFVYDCNDDKGRRHVGHVVNPTLVAADGETLEEQEGCLSVPGLRFATPRYAHAVVEGVDMKGKPLRVEGTGYFARCLQHETGHLRGQVYIDVLSGEARREAMRAIRAQRS</sequence>
<dbReference type="SUPFAM" id="SSF56420">
    <property type="entry name" value="Peptide deformylase"/>
    <property type="match status" value="1"/>
</dbReference>
<dbReference type="PANTHER" id="PTHR10458">
    <property type="entry name" value="PEPTIDE DEFORMYLASE"/>
    <property type="match status" value="1"/>
</dbReference>
<evidence type="ECO:0000256" key="3">
    <source>
        <dbReference type="ARBA" id="ARBA00022801"/>
    </source>
</evidence>
<evidence type="ECO:0000313" key="8">
    <source>
        <dbReference type="Proteomes" id="UP001597083"/>
    </source>
</evidence>
<dbReference type="GO" id="GO:0042586">
    <property type="term" value="F:peptide deformylase activity"/>
    <property type="evidence" value="ECO:0007669"/>
    <property type="project" value="UniProtKB-EC"/>
</dbReference>
<evidence type="ECO:0000313" key="7">
    <source>
        <dbReference type="EMBL" id="MFD0852990.1"/>
    </source>
</evidence>
<dbReference type="Proteomes" id="UP001597083">
    <property type="component" value="Unassembled WGS sequence"/>
</dbReference>
<dbReference type="InterPro" id="IPR036821">
    <property type="entry name" value="Peptide_deformylase_sf"/>
</dbReference>
<comment type="similarity">
    <text evidence="1">Belongs to the polypeptide deformylase family.</text>
</comment>
<dbReference type="PANTHER" id="PTHR10458:SF2">
    <property type="entry name" value="PEPTIDE DEFORMYLASE, MITOCHONDRIAL"/>
    <property type="match status" value="1"/>
</dbReference>
<keyword evidence="8" id="KW-1185">Reference proteome</keyword>
<evidence type="ECO:0000256" key="4">
    <source>
        <dbReference type="ARBA" id="ARBA00022917"/>
    </source>
</evidence>
<reference evidence="8" key="1">
    <citation type="journal article" date="2019" name="Int. J. Syst. Evol. Microbiol.">
        <title>The Global Catalogue of Microorganisms (GCM) 10K type strain sequencing project: providing services to taxonomists for standard genome sequencing and annotation.</title>
        <authorList>
            <consortium name="The Broad Institute Genomics Platform"/>
            <consortium name="The Broad Institute Genome Sequencing Center for Infectious Disease"/>
            <person name="Wu L."/>
            <person name="Ma J."/>
        </authorList>
    </citation>
    <scope>NUCLEOTIDE SEQUENCE [LARGE SCALE GENOMIC DNA]</scope>
    <source>
        <strain evidence="8">JCM 31696</strain>
    </source>
</reference>
<dbReference type="EMBL" id="JBHTIR010001799">
    <property type="protein sequence ID" value="MFD0852990.1"/>
    <property type="molecule type" value="Genomic_DNA"/>
</dbReference>
<comment type="function">
    <text evidence="6">Removes the formyl group from the N-terminal Met of newly synthesized proteins.</text>
</comment>
<evidence type="ECO:0000256" key="5">
    <source>
        <dbReference type="ARBA" id="ARBA00023004"/>
    </source>
</evidence>
<gene>
    <name evidence="7" type="primary">def</name>
    <name evidence="7" type="ORF">ACFQ07_12195</name>
</gene>
<dbReference type="HAMAP" id="MF_00163">
    <property type="entry name" value="Pep_deformylase"/>
    <property type="match status" value="1"/>
</dbReference>
<dbReference type="Pfam" id="PF01327">
    <property type="entry name" value="Pep_deformylase"/>
    <property type="match status" value="1"/>
</dbReference>